<proteinExistence type="predicted"/>
<protein>
    <submittedName>
        <fullName evidence="2">Uncharacterized protein</fullName>
    </submittedName>
</protein>
<dbReference type="AlphaFoldDB" id="A0A4Z1KSG4"/>
<dbReference type="EMBL" id="PQXO01000369">
    <property type="protein sequence ID" value="TGO85725.1"/>
    <property type="molecule type" value="Genomic_DNA"/>
</dbReference>
<feature type="region of interest" description="Disordered" evidence="1">
    <location>
        <begin position="141"/>
        <end position="185"/>
    </location>
</feature>
<sequence length="185" mass="20848">MPNTDHYILKRSGWLILLFFTHLSASCLRNSFYRDFLIANFENHPPSAYMWAYELACFHCRERSQRWEERAKTEGIKTPFGVFLFKAEHEDEKMAAAIVNGAVGNEGGLGMVGGSHGVGALGDFRCGLSLGGGNGVDKLEELGILDSDEEEEDDDEDEDDDEEDDDNEDEDEEHDILLPLLWIND</sequence>
<accession>A0A4Z1KSG4</accession>
<comment type="caution">
    <text evidence="2">The sequence shown here is derived from an EMBL/GenBank/DDBJ whole genome shotgun (WGS) entry which is preliminary data.</text>
</comment>
<reference evidence="2 3" key="1">
    <citation type="submission" date="2017-12" db="EMBL/GenBank/DDBJ databases">
        <title>Comparative genomics of Botrytis spp.</title>
        <authorList>
            <person name="Valero-Jimenez C.A."/>
            <person name="Tapia P."/>
            <person name="Veloso J."/>
            <person name="Silva-Moreno E."/>
            <person name="Staats M."/>
            <person name="Valdes J.H."/>
            <person name="Van Kan J.A.L."/>
        </authorList>
    </citation>
    <scope>NUCLEOTIDE SEQUENCE [LARGE SCALE GENOMIC DNA]</scope>
    <source>
        <strain evidence="2 3">MUCL3349</strain>
    </source>
</reference>
<dbReference type="Proteomes" id="UP000297280">
    <property type="component" value="Unassembled WGS sequence"/>
</dbReference>
<dbReference type="SUPFAM" id="SSF48371">
    <property type="entry name" value="ARM repeat"/>
    <property type="match status" value="1"/>
</dbReference>
<evidence type="ECO:0000313" key="3">
    <source>
        <dbReference type="Proteomes" id="UP000297280"/>
    </source>
</evidence>
<dbReference type="InterPro" id="IPR016024">
    <property type="entry name" value="ARM-type_fold"/>
</dbReference>
<evidence type="ECO:0000313" key="2">
    <source>
        <dbReference type="EMBL" id="TGO85725.1"/>
    </source>
</evidence>
<organism evidence="2 3">
    <name type="scientific">Botrytis porri</name>
    <dbReference type="NCBI Taxonomy" id="87229"/>
    <lineage>
        <taxon>Eukaryota</taxon>
        <taxon>Fungi</taxon>
        <taxon>Dikarya</taxon>
        <taxon>Ascomycota</taxon>
        <taxon>Pezizomycotina</taxon>
        <taxon>Leotiomycetes</taxon>
        <taxon>Helotiales</taxon>
        <taxon>Sclerotiniaceae</taxon>
        <taxon>Botrytis</taxon>
    </lineage>
</organism>
<gene>
    <name evidence="2" type="ORF">BPOR_0370g00050</name>
</gene>
<name>A0A4Z1KSG4_9HELO</name>
<keyword evidence="3" id="KW-1185">Reference proteome</keyword>
<feature type="compositionally biased region" description="Acidic residues" evidence="1">
    <location>
        <begin position="146"/>
        <end position="174"/>
    </location>
</feature>
<evidence type="ECO:0000256" key="1">
    <source>
        <dbReference type="SAM" id="MobiDB-lite"/>
    </source>
</evidence>